<proteinExistence type="predicted"/>
<organism evidence="1 2">
    <name type="scientific">Dryococelus australis</name>
    <dbReference type="NCBI Taxonomy" id="614101"/>
    <lineage>
        <taxon>Eukaryota</taxon>
        <taxon>Metazoa</taxon>
        <taxon>Ecdysozoa</taxon>
        <taxon>Arthropoda</taxon>
        <taxon>Hexapoda</taxon>
        <taxon>Insecta</taxon>
        <taxon>Pterygota</taxon>
        <taxon>Neoptera</taxon>
        <taxon>Polyneoptera</taxon>
        <taxon>Phasmatodea</taxon>
        <taxon>Verophasmatodea</taxon>
        <taxon>Anareolatae</taxon>
        <taxon>Phasmatidae</taxon>
        <taxon>Eurycanthinae</taxon>
        <taxon>Dryococelus</taxon>
    </lineage>
</organism>
<keyword evidence="2" id="KW-1185">Reference proteome</keyword>
<accession>A0ABQ9H500</accession>
<sequence length="443" mass="50238">MEMIERIHGFTKRCAIIGGIRSVRTLQLSFKVLCETGPFDSTGDQGMHFDVLFTCKRSGVQWQADRLSFRHYQLSPGRPVSVSSRHPHSLSDLLRVSTAAAPPTCARACRSRKETREYLPYLRLLRAPSASAREQESQQRCARPKNFQTNLFCFTSLQGTYQCLPMAVARWYSSSCSSSDILIRLPVPLEITVFCKHALSVDLRPRHLQPHGYLGFGSSSAQIRQLCLVTWTHEWNLASSLNNTLSIKSSVISFPQVEAYVDRAIEACYHLTSFKPNVTKLHCAIARDRERSYRHSEISYGRDIRIEILPRRNRGVSSRPYDFRSATVPEPLLASHKRKGCSIPGRVTPGLSQVEIVPDDATGKRVFSGISRFPHPFIPTLLHSQFILPLSDLTRFESVLLNILMNERVIGFSQSAPIPRRLMVNMRGCLSAKRSWSRDLHQR</sequence>
<protein>
    <submittedName>
        <fullName evidence="1">Uncharacterized protein</fullName>
    </submittedName>
</protein>
<name>A0ABQ9H500_9NEOP</name>
<evidence type="ECO:0000313" key="2">
    <source>
        <dbReference type="Proteomes" id="UP001159363"/>
    </source>
</evidence>
<gene>
    <name evidence="1" type="ORF">PR048_019973</name>
</gene>
<dbReference type="EMBL" id="JARBHB010000007">
    <property type="protein sequence ID" value="KAJ8879365.1"/>
    <property type="molecule type" value="Genomic_DNA"/>
</dbReference>
<evidence type="ECO:0000313" key="1">
    <source>
        <dbReference type="EMBL" id="KAJ8879365.1"/>
    </source>
</evidence>
<reference evidence="1 2" key="1">
    <citation type="submission" date="2023-02" db="EMBL/GenBank/DDBJ databases">
        <title>LHISI_Scaffold_Assembly.</title>
        <authorList>
            <person name="Stuart O.P."/>
            <person name="Cleave R."/>
            <person name="Magrath M.J.L."/>
            <person name="Mikheyev A.S."/>
        </authorList>
    </citation>
    <scope>NUCLEOTIDE SEQUENCE [LARGE SCALE GENOMIC DNA]</scope>
    <source>
        <strain evidence="1">Daus_M_001</strain>
        <tissue evidence="1">Leg muscle</tissue>
    </source>
</reference>
<comment type="caution">
    <text evidence="1">The sequence shown here is derived from an EMBL/GenBank/DDBJ whole genome shotgun (WGS) entry which is preliminary data.</text>
</comment>
<dbReference type="Proteomes" id="UP001159363">
    <property type="component" value="Chromosome 6"/>
</dbReference>